<name>A0A1I8J4S9_9PLAT</name>
<keyword evidence="21" id="KW-1185">Reference proteome</keyword>
<evidence type="ECO:0000256" key="4">
    <source>
        <dbReference type="ARBA" id="ARBA00001946"/>
    </source>
</evidence>
<evidence type="ECO:0000313" key="21">
    <source>
        <dbReference type="Proteomes" id="UP000095280"/>
    </source>
</evidence>
<evidence type="ECO:0000256" key="2">
    <source>
        <dbReference type="ARBA" id="ARBA00001933"/>
    </source>
</evidence>
<comment type="similarity">
    <text evidence="5">Belongs to the serine/threonine dehydratase family.</text>
</comment>
<dbReference type="InterPro" id="IPR036052">
    <property type="entry name" value="TrpB-like_PALP_sf"/>
</dbReference>
<evidence type="ECO:0000256" key="9">
    <source>
        <dbReference type="ARBA" id="ARBA00023239"/>
    </source>
</evidence>
<evidence type="ECO:0000256" key="3">
    <source>
        <dbReference type="ARBA" id="ARBA00001936"/>
    </source>
</evidence>
<dbReference type="GO" id="GO:0008721">
    <property type="term" value="F:D-serine ammonia-lyase activity"/>
    <property type="evidence" value="ECO:0007669"/>
    <property type="project" value="UniProtKB-EC"/>
</dbReference>
<evidence type="ECO:0000256" key="17">
    <source>
        <dbReference type="ARBA" id="ARBA00070760"/>
    </source>
</evidence>
<dbReference type="CDD" id="cd01562">
    <property type="entry name" value="Thr-dehyd"/>
    <property type="match status" value="1"/>
</dbReference>
<evidence type="ECO:0000256" key="19">
    <source>
        <dbReference type="ARBA" id="ARBA00081060"/>
    </source>
</evidence>
<dbReference type="Proteomes" id="UP000095280">
    <property type="component" value="Unplaced"/>
</dbReference>
<dbReference type="EC" id="4.3.1.17" evidence="6"/>
<evidence type="ECO:0000313" key="22">
    <source>
        <dbReference type="WBParaSite" id="maker-uti_cns_0045800-snap-gene-1.30-mRNA-1"/>
    </source>
</evidence>
<comment type="cofactor">
    <cofactor evidence="2">
        <name>pyridoxal 5'-phosphate</name>
        <dbReference type="ChEBI" id="CHEBI:597326"/>
    </cofactor>
</comment>
<dbReference type="GO" id="GO:0005524">
    <property type="term" value="F:ATP binding"/>
    <property type="evidence" value="ECO:0007669"/>
    <property type="project" value="TreeGrafter"/>
</dbReference>
<comment type="cofactor">
    <cofactor evidence="4">
        <name>Mg(2+)</name>
        <dbReference type="ChEBI" id="CHEBI:18420"/>
    </cofactor>
</comment>
<dbReference type="WBParaSite" id="maker-uti_cns_0045800-snap-gene-1.30-mRNA-1">
    <property type="protein sequence ID" value="maker-uti_cns_0045800-snap-gene-1.30-mRNA-1"/>
    <property type="gene ID" value="maker-uti_cns_0045800-snap-gene-1.30"/>
</dbReference>
<comment type="catalytic activity">
    <reaction evidence="11">
        <text>L-serine = pyruvate + NH4(+)</text>
        <dbReference type="Rhea" id="RHEA:19169"/>
        <dbReference type="ChEBI" id="CHEBI:15361"/>
        <dbReference type="ChEBI" id="CHEBI:28938"/>
        <dbReference type="ChEBI" id="CHEBI:33384"/>
        <dbReference type="EC" id="4.3.1.17"/>
    </reaction>
</comment>
<proteinExistence type="inferred from homology"/>
<comment type="catalytic activity">
    <reaction evidence="13">
        <text>L-serine = D-serine</text>
        <dbReference type="Rhea" id="RHEA:10980"/>
        <dbReference type="ChEBI" id="CHEBI:33384"/>
        <dbReference type="ChEBI" id="CHEBI:35247"/>
        <dbReference type="EC" id="5.1.1.18"/>
    </reaction>
</comment>
<dbReference type="GO" id="GO:0000287">
    <property type="term" value="F:magnesium ion binding"/>
    <property type="evidence" value="ECO:0007669"/>
    <property type="project" value="TreeGrafter"/>
</dbReference>
<evidence type="ECO:0000256" key="8">
    <source>
        <dbReference type="ARBA" id="ARBA00022898"/>
    </source>
</evidence>
<dbReference type="InterPro" id="IPR000634">
    <property type="entry name" value="Ser/Thr_deHydtase_PyrdxlP-BS"/>
</dbReference>
<dbReference type="PANTHER" id="PTHR43050:SF1">
    <property type="entry name" value="SERINE RACEMASE"/>
    <property type="match status" value="1"/>
</dbReference>
<dbReference type="Pfam" id="PF00291">
    <property type="entry name" value="PALP"/>
    <property type="match status" value="1"/>
</dbReference>
<reference evidence="22" key="1">
    <citation type="submission" date="2016-11" db="UniProtKB">
        <authorList>
            <consortium name="WormBaseParasite"/>
        </authorList>
    </citation>
    <scope>IDENTIFICATION</scope>
</reference>
<evidence type="ECO:0000256" key="1">
    <source>
        <dbReference type="ARBA" id="ARBA00001913"/>
    </source>
</evidence>
<keyword evidence="8" id="KW-0663">Pyridoxal phosphate</keyword>
<dbReference type="GO" id="GO:0018114">
    <property type="term" value="F:threonine racemase activity"/>
    <property type="evidence" value="ECO:0007669"/>
    <property type="project" value="TreeGrafter"/>
</dbReference>
<dbReference type="Gene3D" id="3.40.50.1100">
    <property type="match status" value="2"/>
</dbReference>
<dbReference type="STRING" id="282301.A0A1I8J4S9"/>
<comment type="function">
    <text evidence="14">Catalyzes the synthesis of D-serine from L-serine. D-serine is a key coagonist with glutamate at NMDA receptors. Has dehydratase activity towards both L-serine and D-serine.</text>
</comment>
<evidence type="ECO:0000256" key="11">
    <source>
        <dbReference type="ARBA" id="ARBA00049406"/>
    </source>
</evidence>
<dbReference type="GO" id="GO:0003941">
    <property type="term" value="F:L-serine ammonia-lyase activity"/>
    <property type="evidence" value="ECO:0007669"/>
    <property type="project" value="UniProtKB-EC"/>
</dbReference>
<dbReference type="GO" id="GO:0030378">
    <property type="term" value="F:serine racemase activity"/>
    <property type="evidence" value="ECO:0007669"/>
    <property type="project" value="UniProtKB-EC"/>
</dbReference>
<dbReference type="InterPro" id="IPR001926">
    <property type="entry name" value="TrpB-like_PALP"/>
</dbReference>
<dbReference type="GO" id="GO:0006563">
    <property type="term" value="P:L-serine metabolic process"/>
    <property type="evidence" value="ECO:0007669"/>
    <property type="project" value="UniProtKB-ARBA"/>
</dbReference>
<keyword evidence="7" id="KW-0460">Magnesium</keyword>
<evidence type="ECO:0000256" key="6">
    <source>
        <dbReference type="ARBA" id="ARBA00012093"/>
    </source>
</evidence>
<dbReference type="EC" id="4.3.1.18" evidence="15"/>
<comment type="cofactor">
    <cofactor evidence="1">
        <name>Ca(2+)</name>
        <dbReference type="ChEBI" id="CHEBI:29108"/>
    </cofactor>
</comment>
<keyword evidence="9" id="KW-0456">Lyase</keyword>
<evidence type="ECO:0000256" key="16">
    <source>
        <dbReference type="ARBA" id="ARBA00066592"/>
    </source>
</evidence>
<dbReference type="EC" id="5.1.1.18" evidence="16"/>
<accession>A0A1I8J4S9</accession>
<dbReference type="GO" id="GO:0030170">
    <property type="term" value="F:pyridoxal phosphate binding"/>
    <property type="evidence" value="ECO:0007669"/>
    <property type="project" value="InterPro"/>
</dbReference>
<dbReference type="FunFam" id="3.40.50.1100:FF:000041">
    <property type="entry name" value="Threonine ammonia-lyase, variant"/>
    <property type="match status" value="1"/>
</dbReference>
<dbReference type="PANTHER" id="PTHR43050">
    <property type="entry name" value="SERINE / THREONINE RACEMASE FAMILY MEMBER"/>
    <property type="match status" value="1"/>
</dbReference>
<evidence type="ECO:0000256" key="12">
    <source>
        <dbReference type="ARBA" id="ARBA00050422"/>
    </source>
</evidence>
<evidence type="ECO:0000256" key="10">
    <source>
        <dbReference type="ARBA" id="ARBA00031418"/>
    </source>
</evidence>
<sequence length="351" mass="37129">MSVSTPTAAAAAPHHSKQISFDKIASAAQRLRDRLHRTPVMTSRILDAMSSRQLYFKCEHLQRTGSFKARGALNAVLCLLEEARENGRATPAGVATHSSGNHGQALAWAARECGLTCCVVVPEGTSPAKTAAIRAYGAEIFLCQPNMRARRQACARLAEERGLVVVPPFDDYRVMAGQGTVALELLEQVAELDAVLVPISGGGLSSGIAVACRHLKPELRVHCVEPAGKGLAECLAARQPLWPNPDAFLTTIADGLRLQSAGELTFPVLCDLAQPVVLSVSDAEMALGCRLAFRYLKQVIEPASAAALHAAVFAAADRLPDHLRHIGVVLTGGNLDPDTLPSLLAMAGGSE</sequence>
<evidence type="ECO:0000256" key="5">
    <source>
        <dbReference type="ARBA" id="ARBA00010869"/>
    </source>
</evidence>
<protein>
    <recommendedName>
        <fullName evidence="17">Serine racemase</fullName>
        <ecNumber evidence="6">4.3.1.17</ecNumber>
        <ecNumber evidence="15">4.3.1.18</ecNumber>
        <ecNumber evidence="16">5.1.1.18</ecNumber>
    </recommendedName>
    <alternativeName>
        <fullName evidence="18">D-serine ammonia-lyase</fullName>
    </alternativeName>
    <alternativeName>
        <fullName evidence="20">D-serine dehydratase</fullName>
    </alternativeName>
    <alternativeName>
        <fullName evidence="19">L-serine ammonia-lyase</fullName>
    </alternativeName>
    <alternativeName>
        <fullName evidence="10">L-serine dehydratase</fullName>
    </alternativeName>
</protein>
<comment type="cofactor">
    <cofactor evidence="3">
        <name>Mn(2+)</name>
        <dbReference type="ChEBI" id="CHEBI:29035"/>
    </cofactor>
</comment>
<comment type="catalytic activity">
    <reaction evidence="12">
        <text>D-serine = pyruvate + NH4(+)</text>
        <dbReference type="Rhea" id="RHEA:13977"/>
        <dbReference type="ChEBI" id="CHEBI:15361"/>
        <dbReference type="ChEBI" id="CHEBI:28938"/>
        <dbReference type="ChEBI" id="CHEBI:35247"/>
        <dbReference type="EC" id="4.3.1.18"/>
    </reaction>
</comment>
<dbReference type="SUPFAM" id="SSF53686">
    <property type="entry name" value="Tryptophan synthase beta subunit-like PLP-dependent enzymes"/>
    <property type="match status" value="1"/>
</dbReference>
<evidence type="ECO:0000256" key="15">
    <source>
        <dbReference type="ARBA" id="ARBA00066349"/>
    </source>
</evidence>
<evidence type="ECO:0000256" key="14">
    <source>
        <dbReference type="ARBA" id="ARBA00056426"/>
    </source>
</evidence>
<dbReference type="PROSITE" id="PS00165">
    <property type="entry name" value="DEHYDRATASE_SER_THR"/>
    <property type="match status" value="1"/>
</dbReference>
<evidence type="ECO:0000256" key="20">
    <source>
        <dbReference type="ARBA" id="ARBA00081761"/>
    </source>
</evidence>
<dbReference type="OrthoDB" id="4418812at2759"/>
<organism evidence="21 22">
    <name type="scientific">Macrostomum lignano</name>
    <dbReference type="NCBI Taxonomy" id="282301"/>
    <lineage>
        <taxon>Eukaryota</taxon>
        <taxon>Metazoa</taxon>
        <taxon>Spiralia</taxon>
        <taxon>Lophotrochozoa</taxon>
        <taxon>Platyhelminthes</taxon>
        <taxon>Rhabditophora</taxon>
        <taxon>Macrostomorpha</taxon>
        <taxon>Macrostomida</taxon>
        <taxon>Macrostomidae</taxon>
        <taxon>Macrostomum</taxon>
    </lineage>
</organism>
<dbReference type="AlphaFoldDB" id="A0A1I8J4S9"/>
<evidence type="ECO:0000256" key="18">
    <source>
        <dbReference type="ARBA" id="ARBA00076108"/>
    </source>
</evidence>
<evidence type="ECO:0000256" key="13">
    <source>
        <dbReference type="ARBA" id="ARBA00051769"/>
    </source>
</evidence>
<dbReference type="GO" id="GO:0070179">
    <property type="term" value="P:D-serine biosynthetic process"/>
    <property type="evidence" value="ECO:0007669"/>
    <property type="project" value="TreeGrafter"/>
</dbReference>
<evidence type="ECO:0000256" key="7">
    <source>
        <dbReference type="ARBA" id="ARBA00022842"/>
    </source>
</evidence>